<evidence type="ECO:0000313" key="4">
    <source>
        <dbReference type="Proteomes" id="UP001362999"/>
    </source>
</evidence>
<feature type="region of interest" description="Disordered" evidence="1">
    <location>
        <begin position="1"/>
        <end position="31"/>
    </location>
</feature>
<evidence type="ECO:0000256" key="1">
    <source>
        <dbReference type="SAM" id="MobiDB-lite"/>
    </source>
</evidence>
<reference evidence="3 4" key="1">
    <citation type="journal article" date="2024" name="J Genomics">
        <title>Draft genome sequencing and assembly of Favolaschia claudopus CIRM-BRFM 2984 isolated from oak limbs.</title>
        <authorList>
            <person name="Navarro D."/>
            <person name="Drula E."/>
            <person name="Chaduli D."/>
            <person name="Cazenave R."/>
            <person name="Ahrendt S."/>
            <person name="Wang J."/>
            <person name="Lipzen A."/>
            <person name="Daum C."/>
            <person name="Barry K."/>
            <person name="Grigoriev I.V."/>
            <person name="Favel A."/>
            <person name="Rosso M.N."/>
            <person name="Martin F."/>
        </authorList>
    </citation>
    <scope>NUCLEOTIDE SEQUENCE [LARGE SCALE GENOMIC DNA]</scope>
    <source>
        <strain evidence="3 4">CIRM-BRFM 2984</strain>
    </source>
</reference>
<protein>
    <recommendedName>
        <fullName evidence="2">Bacteriophage T5 Orf172 DNA-binding domain-containing protein</fullName>
    </recommendedName>
</protein>
<organism evidence="3 4">
    <name type="scientific">Favolaschia claudopus</name>
    <dbReference type="NCBI Taxonomy" id="2862362"/>
    <lineage>
        <taxon>Eukaryota</taxon>
        <taxon>Fungi</taxon>
        <taxon>Dikarya</taxon>
        <taxon>Basidiomycota</taxon>
        <taxon>Agaricomycotina</taxon>
        <taxon>Agaricomycetes</taxon>
        <taxon>Agaricomycetidae</taxon>
        <taxon>Agaricales</taxon>
        <taxon>Marasmiineae</taxon>
        <taxon>Mycenaceae</taxon>
        <taxon>Favolaschia</taxon>
    </lineage>
</organism>
<dbReference type="Pfam" id="PF10544">
    <property type="entry name" value="T5orf172"/>
    <property type="match status" value="1"/>
</dbReference>
<feature type="domain" description="Bacteriophage T5 Orf172 DNA-binding" evidence="2">
    <location>
        <begin position="53"/>
        <end position="152"/>
    </location>
</feature>
<evidence type="ECO:0000259" key="2">
    <source>
        <dbReference type="Pfam" id="PF10544"/>
    </source>
</evidence>
<evidence type="ECO:0000313" key="3">
    <source>
        <dbReference type="EMBL" id="KAK6980536.1"/>
    </source>
</evidence>
<keyword evidence="4" id="KW-1185">Reference proteome</keyword>
<name>A0AAV9ZET5_9AGAR</name>
<dbReference type="EMBL" id="JAWWNJ010000159">
    <property type="protein sequence ID" value="KAK6980536.1"/>
    <property type="molecule type" value="Genomic_DNA"/>
</dbReference>
<sequence length="167" mass="19823">MSYPRPVVPHYPQHPQLPEPERQSQRNAIARSPPEVRAEILLDWNLYHDYHGYIYALLRWVFDWRTGVFHPQIKYGLTGNVQQRMSGYQKCGPLTWMYCWPTTCVKLTEALIHARLRSRGLAVESFYCSCKHWHREFFWGFGIADVCAEVEEVLRDTAQPITRYFFV</sequence>
<accession>A0AAV9ZET5</accession>
<dbReference type="AlphaFoldDB" id="A0AAV9ZET5"/>
<dbReference type="InterPro" id="IPR018306">
    <property type="entry name" value="Phage_T5_Orf172_DNA-bd"/>
</dbReference>
<gene>
    <name evidence="3" type="ORF">R3P38DRAFT_3235681</name>
</gene>
<proteinExistence type="predicted"/>
<comment type="caution">
    <text evidence="3">The sequence shown here is derived from an EMBL/GenBank/DDBJ whole genome shotgun (WGS) entry which is preliminary data.</text>
</comment>
<dbReference type="Proteomes" id="UP001362999">
    <property type="component" value="Unassembled WGS sequence"/>
</dbReference>